<dbReference type="Pfam" id="PF00145">
    <property type="entry name" value="DNA_methylase"/>
    <property type="match status" value="1"/>
</dbReference>
<proteinExistence type="inferred from homology"/>
<keyword evidence="3 8" id="KW-0489">Methyltransferase</keyword>
<keyword evidence="4 8" id="KW-0808">Transferase</keyword>
<organism evidence="13">
    <name type="scientific">Schizophyllum commune (strain H4-8 / FGSC 9210)</name>
    <name type="common">Split gill fungus</name>
    <dbReference type="NCBI Taxonomy" id="578458"/>
    <lineage>
        <taxon>Eukaryota</taxon>
        <taxon>Fungi</taxon>
        <taxon>Dikarya</taxon>
        <taxon>Basidiomycota</taxon>
        <taxon>Agaricomycotina</taxon>
        <taxon>Agaricomycetes</taxon>
        <taxon>Agaricomycetidae</taxon>
        <taxon>Agaricales</taxon>
        <taxon>Schizophyllaceae</taxon>
        <taxon>Schizophyllum</taxon>
    </lineage>
</organism>
<dbReference type="EMBL" id="GL377302">
    <property type="protein sequence ID" value="EFJ02115.1"/>
    <property type="molecule type" value="Genomic_DNA"/>
</dbReference>
<evidence type="ECO:0000256" key="4">
    <source>
        <dbReference type="ARBA" id="ARBA00022679"/>
    </source>
</evidence>
<dbReference type="Gene3D" id="2.30.30.490">
    <property type="match status" value="2"/>
</dbReference>
<dbReference type="GO" id="GO:0003677">
    <property type="term" value="F:DNA binding"/>
    <property type="evidence" value="ECO:0007669"/>
    <property type="project" value="TreeGrafter"/>
</dbReference>
<dbReference type="GO" id="GO:0005634">
    <property type="term" value="C:nucleus"/>
    <property type="evidence" value="ECO:0007669"/>
    <property type="project" value="UniProtKB-SubCell"/>
</dbReference>
<accession>D8PMC9</accession>
<evidence type="ECO:0000256" key="1">
    <source>
        <dbReference type="ARBA" id="ARBA00004123"/>
    </source>
</evidence>
<dbReference type="InterPro" id="IPR022702">
    <property type="entry name" value="Cytosine_MeTrfase1_RFD"/>
</dbReference>
<name>D8PMC9_SCHCM</name>
<dbReference type="AlphaFoldDB" id="D8PMC9"/>
<evidence type="ECO:0000256" key="3">
    <source>
        <dbReference type="ARBA" id="ARBA00022603"/>
    </source>
</evidence>
<reference evidence="12 13" key="1">
    <citation type="journal article" date="2010" name="Nat. Biotechnol.">
        <title>Genome sequence of the model mushroom Schizophyllum commune.</title>
        <authorList>
            <person name="Ohm R.A."/>
            <person name="de Jong J.F."/>
            <person name="Lugones L.G."/>
            <person name="Aerts A."/>
            <person name="Kothe E."/>
            <person name="Stajich J.E."/>
            <person name="de Vries R.P."/>
            <person name="Record E."/>
            <person name="Levasseur A."/>
            <person name="Baker S.E."/>
            <person name="Bartholomew K.A."/>
            <person name="Coutinho P.M."/>
            <person name="Erdmann S."/>
            <person name="Fowler T.J."/>
            <person name="Gathman A.C."/>
            <person name="Lombard V."/>
            <person name="Henrissat B."/>
            <person name="Knabe N."/>
            <person name="Kuees U."/>
            <person name="Lilly W.W."/>
            <person name="Lindquist E."/>
            <person name="Lucas S."/>
            <person name="Magnuson J.K."/>
            <person name="Piumi F."/>
            <person name="Raudaskoski M."/>
            <person name="Salamov A."/>
            <person name="Schmutz J."/>
            <person name="Schwarze F.W.M.R."/>
            <person name="vanKuyk P.A."/>
            <person name="Horton J.S."/>
            <person name="Grigoriev I.V."/>
            <person name="Woesten H.A.B."/>
        </authorList>
    </citation>
    <scope>NUCLEOTIDE SEQUENCE [LARGE SCALE GENOMIC DNA]</scope>
    <source>
        <strain evidence="13">H4-8 / FGSC 9210</strain>
    </source>
</reference>
<dbReference type="Gene3D" id="3.90.120.10">
    <property type="entry name" value="DNA Methylase, subunit A, domain 2"/>
    <property type="match status" value="1"/>
</dbReference>
<dbReference type="Proteomes" id="UP000007431">
    <property type="component" value="Unassembled WGS sequence"/>
</dbReference>
<feature type="active site" evidence="7 8">
    <location>
        <position position="803"/>
    </location>
</feature>
<dbReference type="eggNOG" id="ENOG502QPKK">
    <property type="taxonomic scope" value="Eukaryota"/>
</dbReference>
<dbReference type="Gene3D" id="3.40.50.150">
    <property type="entry name" value="Vaccinia Virus protein VP39"/>
    <property type="match status" value="1"/>
</dbReference>
<dbReference type="VEuPathDB" id="FungiDB:SCHCODRAFT_02613388"/>
<evidence type="ECO:0000256" key="8">
    <source>
        <dbReference type="PROSITE-ProRule" id="PRU01016"/>
    </source>
</evidence>
<dbReference type="InterPro" id="IPR029063">
    <property type="entry name" value="SAM-dependent_MTases_sf"/>
</dbReference>
<dbReference type="GO" id="GO:0003886">
    <property type="term" value="F:DNA (cytosine-5-)-methyltransferase activity"/>
    <property type="evidence" value="ECO:0007669"/>
    <property type="project" value="UniProtKB-EC"/>
</dbReference>
<comment type="subcellular location">
    <subcellularLocation>
        <location evidence="1">Nucleus</location>
    </subcellularLocation>
</comment>
<evidence type="ECO:0000313" key="13">
    <source>
        <dbReference type="Proteomes" id="UP000007431"/>
    </source>
</evidence>
<keyword evidence="6" id="KW-0539">Nucleus</keyword>
<evidence type="ECO:0000256" key="9">
    <source>
        <dbReference type="RuleBase" id="RU000416"/>
    </source>
</evidence>
<dbReference type="GO" id="GO:0006346">
    <property type="term" value="P:DNA methylation-dependent constitutive heterochromatin formation"/>
    <property type="evidence" value="ECO:0007669"/>
    <property type="project" value="InterPro"/>
</dbReference>
<dbReference type="PROSITE" id="PS51679">
    <property type="entry name" value="SAM_MT_C5"/>
    <property type="match status" value="1"/>
</dbReference>
<dbReference type="STRING" id="578458.D8PMC9"/>
<dbReference type="InterPro" id="IPR050390">
    <property type="entry name" value="C5-Methyltransferase"/>
</dbReference>
<keyword evidence="5 8" id="KW-0949">S-adenosyl-L-methionine</keyword>
<dbReference type="SUPFAM" id="SSF53335">
    <property type="entry name" value="S-adenosyl-L-methionine-dependent methyltransferases"/>
    <property type="match status" value="1"/>
</dbReference>
<keyword evidence="13" id="KW-1185">Reference proteome</keyword>
<dbReference type="EC" id="2.1.1.37" evidence="2"/>
<evidence type="ECO:0000256" key="7">
    <source>
        <dbReference type="PIRSR" id="PIRSR037404-1"/>
    </source>
</evidence>
<dbReference type="InterPro" id="IPR043151">
    <property type="entry name" value="BAH_sf"/>
</dbReference>
<feature type="domain" description="RFTS" evidence="11">
    <location>
        <begin position="81"/>
        <end position="192"/>
    </location>
</feature>
<evidence type="ECO:0000256" key="10">
    <source>
        <dbReference type="SAM" id="MobiDB-lite"/>
    </source>
</evidence>
<dbReference type="PRINTS" id="PR00105">
    <property type="entry name" value="C5METTRFRASE"/>
</dbReference>
<comment type="similarity">
    <text evidence="8 9">Belongs to the class I-like SAM-binding methyltransferase superfamily. C5-methyltransferase family.</text>
</comment>
<dbReference type="PANTHER" id="PTHR10629">
    <property type="entry name" value="CYTOSINE-SPECIFIC METHYLTRANSFERASE"/>
    <property type="match status" value="1"/>
</dbReference>
<dbReference type="OMA" id="GNAVPWP"/>
<feature type="non-terminal residue" evidence="12">
    <location>
        <position position="1190"/>
    </location>
</feature>
<dbReference type="NCBIfam" id="TIGR00675">
    <property type="entry name" value="dcm"/>
    <property type="match status" value="1"/>
</dbReference>
<dbReference type="GO" id="GO:0032259">
    <property type="term" value="P:methylation"/>
    <property type="evidence" value="ECO:0007669"/>
    <property type="project" value="UniProtKB-KW"/>
</dbReference>
<protein>
    <recommendedName>
        <fullName evidence="2">DNA (cytosine-5-)-methyltransferase</fullName>
        <ecNumber evidence="2">2.1.1.37</ecNumber>
    </recommendedName>
</protein>
<dbReference type="GO" id="GO:0044027">
    <property type="term" value="P:negative regulation of gene expression via chromosomal CpG island methylation"/>
    <property type="evidence" value="ECO:0007669"/>
    <property type="project" value="TreeGrafter"/>
</dbReference>
<sequence length="1190" mass="134377">MPLKSHRTAFEVCFPGETQIPESQVASGSGSRKRPGGPLDHGRRRTQRTGPVFYEHADGTPSEATGFELEGEVRAPGDKVKPIRTLSGFCVYDPAKRSQLASLATVTEAEDEDEEQDTGLMAAGWVRAVADVDEDEGQDDDEEDQQGVYAEIGPLQSTFYEAKRRDGLFFVQTEQAWYILTDPSDDYRDLYLDEFYLQRFCAQLVISRALEDPGLSWNTLKSTIGSLQALDQRLRVEDVLNAAAVCNLDASDFREALGARLITDLIPNAGQLQRRETARRPSRWDNERNLDLAVLRPENQTTTSVIPLIAQLAEGRLTEPVNIIGRRGDRGGLPDDAFFERHHEREMQLIQMLRRQSAQKYFRFEGNRADPRPKSLVIEDRAGKTRYSVGDTVILMKYESLPEIQPGHHLCDLFWFATIVYIDRTSEQVHIRWFEAAPSSWLDEIAHPQELFLTALCDPKGPREILGRIEVHWNESSAPVGEFFCRYNFDKNVACLTTVERPTLEGTDCTACQAFLDKEAEADVYPRRFRNKQLFIEFGGHAYHKYDYCLYRAKDGPALIGQIRHFEEAGHGDTMHVRIRPLGRFGEIVDLPQLELRDERHLCLTTEASITLDATNLVHPCMVAHADQAQAIPGWLDDPYHFYVKYTLPNRKSRWNQRTPLAKPEDVPACKVCVDAAAATYKAVERPFNRHLEKRKLRVLDVFGGVGAFSMGLADGSRCMKLTHLIEKSPSAAKTVIANFSGVQVYNQCANTVLEYMVKRHDKVTLPSGDPVPAPMQIYDANIACPPPIKPGDIDVVVAGFPCQSHSLLNRFRRIGDKKNNLIWNALSWVGFLKPKFVFFENVPGFLQYNLLPRQVSANRLEGGIEKGGLKLCVRALAEMGYQLRFCLMQAGHYGAPQHRVRFFVVAAKQGVPLPDLPQPTHDFTTIAKQYERLTLVLSKNTDTTIRPINTQNGVAPFKAVTVADAIDDLKRFHWKHPKRPSPNDGAPMVACNSHSFWGYEGADLYDHVETTSFQRAARCKPSQNLQHFTRRLPLPNVERVLAIPKGGDSRHLPRDLHYFTPSNPISATGRGGYKTVYYGRLHPDGFFPAITTNIGPTAKQGRVLHYSCGRIVTVRELARAQGFPDWFIFERLEEDDILTIHRQIGNAVPLPLGRALGRELRRAAMDDWRREQERRMANEQVIDLTGEAA</sequence>
<evidence type="ECO:0000256" key="2">
    <source>
        <dbReference type="ARBA" id="ARBA00011975"/>
    </source>
</evidence>
<evidence type="ECO:0000256" key="5">
    <source>
        <dbReference type="ARBA" id="ARBA00022691"/>
    </source>
</evidence>
<evidence type="ECO:0000259" key="11">
    <source>
        <dbReference type="Pfam" id="PF12047"/>
    </source>
</evidence>
<gene>
    <name evidence="12" type="ORF">SCHCODRAFT_103476</name>
</gene>
<dbReference type="PANTHER" id="PTHR10629:SF52">
    <property type="entry name" value="DNA (CYTOSINE-5)-METHYLTRANSFERASE 1"/>
    <property type="match status" value="1"/>
</dbReference>
<evidence type="ECO:0000256" key="6">
    <source>
        <dbReference type="ARBA" id="ARBA00023242"/>
    </source>
</evidence>
<dbReference type="InterPro" id="IPR001525">
    <property type="entry name" value="C5_MeTfrase"/>
</dbReference>
<dbReference type="HOGENOM" id="CLU_008262_0_0_1"/>
<dbReference type="Pfam" id="PF12047">
    <property type="entry name" value="DNMT1-RFD"/>
    <property type="match status" value="1"/>
</dbReference>
<dbReference type="InParanoid" id="D8PMC9"/>
<evidence type="ECO:0000313" key="12">
    <source>
        <dbReference type="EMBL" id="EFJ02115.1"/>
    </source>
</evidence>
<feature type="region of interest" description="Disordered" evidence="10">
    <location>
        <begin position="14"/>
        <end position="64"/>
    </location>
</feature>